<proteinExistence type="predicted"/>
<dbReference type="AlphaFoldDB" id="A0A172WEE8"/>
<protein>
    <recommendedName>
        <fullName evidence="1">DUF2341 domain-containing protein</fullName>
    </recommendedName>
</protein>
<dbReference type="EMBL" id="CP015520">
    <property type="protein sequence ID" value="ANF21788.1"/>
    <property type="molecule type" value="Genomic_DNA"/>
</dbReference>
<gene>
    <name evidence="2" type="ORF">A7C91_00120</name>
</gene>
<dbReference type="KEGG" id="tpie:A7C91_00120"/>
<dbReference type="Pfam" id="PF10102">
    <property type="entry name" value="DUF2341"/>
    <property type="match status" value="1"/>
</dbReference>
<accession>A0A172WEE8</accession>
<reference evidence="3" key="1">
    <citation type="journal article" date="2016" name="Syst. Appl. Microbiol.">
        <title>Thermococcus piezophilus sp. nov., a novel hyperthermophilic and piezophilic archaeon with a broad pressure range for growth, isolated from a deepest hydrothermal vent at the Mid-Cayman Rise.</title>
        <authorList>
            <person name="Dalmasso C."/>
            <person name="Oger P."/>
            <person name="Selva G."/>
            <person name="Courtine D."/>
            <person name="L'Haridon S."/>
            <person name="Garlaschelli A."/>
            <person name="Roussel E."/>
            <person name="Miyazaki J."/>
            <person name="Reveillaud J."/>
            <person name="Jebbar M."/>
            <person name="Takai K."/>
            <person name="Maignien L."/>
            <person name="Alain K."/>
        </authorList>
    </citation>
    <scope>NUCLEOTIDE SEQUENCE [LARGE SCALE GENOMIC DNA]</scope>
    <source>
        <strain evidence="3">CDGS</strain>
    </source>
</reference>
<name>A0A172WEE8_9EURY</name>
<evidence type="ECO:0000259" key="1">
    <source>
        <dbReference type="Pfam" id="PF10102"/>
    </source>
</evidence>
<evidence type="ECO:0000313" key="3">
    <source>
        <dbReference type="Proteomes" id="UP000076969"/>
    </source>
</evidence>
<sequence>MKLTPLIISLMLLLATFGLAVLSINVSVQEIGVGSCDVVSPVREATVNISWSPRTVGRIIPEDRYYYSNAQIVIVFSDDIPAGTTIYLNITLENWTRQGFWWSKTDPGYYIYSTTLTSDLPGGQPLYVSLPNSVEYLSYPYGTPLNVVGIKMVVLPPSDNFLSYTGCLSPSISLNVLKVGVGSDKYSPVSSGNVSITITERSGQDLTDYVVNFTLNGDWSSLYPYVTYENGSRLYYWYFYDNTSQKTWFWVKMNLSASQTTTIYIFYGNQSAYNSTYNNPNKVFWFFDDFNTALDNWTVVFGATPVLVGGILNLTDGTLIITTEDLGTNVGSCPYCDGYEVALRADLGVPVVNGQEVYGPLYLIYVDTANNVGLGEIISSRTYRWWGNWQTDYYDYMLTFDLSSGSYYVYESASNEYILNEWAIFQLSADQNGTVYTYQNGSPVWILDFSSENPVIGPFGLGQDDGSFSLYDWVAVYPYVYPRPLVRIEGQENYVHTIYFKP</sequence>
<feature type="domain" description="DUF2341" evidence="1">
    <location>
        <begin position="227"/>
        <end position="299"/>
    </location>
</feature>
<dbReference type="Proteomes" id="UP000076969">
    <property type="component" value="Chromosome"/>
</dbReference>
<dbReference type="InterPro" id="IPR018765">
    <property type="entry name" value="DUF2341"/>
</dbReference>
<keyword evidence="3" id="KW-1185">Reference proteome</keyword>
<organism evidence="2 3">
    <name type="scientific">Thermococcus piezophilus</name>
    <dbReference type="NCBI Taxonomy" id="1712654"/>
    <lineage>
        <taxon>Archaea</taxon>
        <taxon>Methanobacteriati</taxon>
        <taxon>Methanobacteriota</taxon>
        <taxon>Thermococci</taxon>
        <taxon>Thermococcales</taxon>
        <taxon>Thermococcaceae</taxon>
        <taxon>Thermococcus</taxon>
    </lineage>
</organism>
<evidence type="ECO:0000313" key="2">
    <source>
        <dbReference type="EMBL" id="ANF21788.1"/>
    </source>
</evidence>